<evidence type="ECO:0000256" key="3">
    <source>
        <dbReference type="ARBA" id="ARBA00022989"/>
    </source>
</evidence>
<dbReference type="AlphaFoldDB" id="A0AAI8VGS7"/>
<evidence type="ECO:0000313" key="9">
    <source>
        <dbReference type="EMBL" id="CAJ2504150.1"/>
    </source>
</evidence>
<sequence length="343" mass="37706">MTFRVFDDRVLGSIFVVALICTPIAILVTVLRFVATRKSQRKIGWEDYLALLALLFNLGFNIMELWSESNLGQATWPPASISIVSHSTLTDLRLKRVKPSAICPSSLRHNPAHSESGIFDKLHVPFEPDLCEAQPVDPLLSHILLEQGLHALSLGRGSINSAVDFVMVGMAIYMVRKLQVSTRNKWRLSVVFALGDLTGLIGFVKIGDSYSSVGFSGLDAVWDILQMCASIICCCTPIYRVLLSNVNLFGSVKSMFRSLVRSTDWRLLSGKESAKSTGTGQSMDTERLPPPRHLGLYNGSSTAELAWTEVEAGNHGNWSSGAKEGQASYPMQAVQVQRTFEVV</sequence>
<comment type="similarity">
    <text evidence="5">Belongs to the SAT4 family.</text>
</comment>
<evidence type="ECO:0000313" key="10">
    <source>
        <dbReference type="Proteomes" id="UP001295740"/>
    </source>
</evidence>
<evidence type="ECO:0000256" key="2">
    <source>
        <dbReference type="ARBA" id="ARBA00022692"/>
    </source>
</evidence>
<evidence type="ECO:0000256" key="6">
    <source>
        <dbReference type="SAM" id="MobiDB-lite"/>
    </source>
</evidence>
<gene>
    <name evidence="9" type="ORF">KHLLAP_LOCUS4618</name>
</gene>
<evidence type="ECO:0000256" key="4">
    <source>
        <dbReference type="ARBA" id="ARBA00023136"/>
    </source>
</evidence>
<keyword evidence="4 7" id="KW-0472">Membrane</keyword>
<reference evidence="9" key="1">
    <citation type="submission" date="2023-10" db="EMBL/GenBank/DDBJ databases">
        <authorList>
            <person name="Hackl T."/>
        </authorList>
    </citation>
    <scope>NUCLEOTIDE SEQUENCE</scope>
</reference>
<accession>A0AAI8VGS7</accession>
<dbReference type="PANTHER" id="PTHR33048:SF47">
    <property type="entry name" value="INTEGRAL MEMBRANE PROTEIN-RELATED"/>
    <property type="match status" value="1"/>
</dbReference>
<feature type="domain" description="Rhodopsin" evidence="8">
    <location>
        <begin position="152"/>
        <end position="244"/>
    </location>
</feature>
<organism evidence="9 10">
    <name type="scientific">Anthostomella pinea</name>
    <dbReference type="NCBI Taxonomy" id="933095"/>
    <lineage>
        <taxon>Eukaryota</taxon>
        <taxon>Fungi</taxon>
        <taxon>Dikarya</taxon>
        <taxon>Ascomycota</taxon>
        <taxon>Pezizomycotina</taxon>
        <taxon>Sordariomycetes</taxon>
        <taxon>Xylariomycetidae</taxon>
        <taxon>Xylariales</taxon>
        <taxon>Xylariaceae</taxon>
        <taxon>Anthostomella</taxon>
    </lineage>
</organism>
<dbReference type="GO" id="GO:0016020">
    <property type="term" value="C:membrane"/>
    <property type="evidence" value="ECO:0007669"/>
    <property type="project" value="UniProtKB-SubCell"/>
</dbReference>
<feature type="transmembrane region" description="Helical" evidence="7">
    <location>
        <begin position="224"/>
        <end position="243"/>
    </location>
</feature>
<dbReference type="InterPro" id="IPR052337">
    <property type="entry name" value="SAT4-like"/>
</dbReference>
<evidence type="ECO:0000256" key="5">
    <source>
        <dbReference type="ARBA" id="ARBA00038359"/>
    </source>
</evidence>
<evidence type="ECO:0000256" key="1">
    <source>
        <dbReference type="ARBA" id="ARBA00004141"/>
    </source>
</evidence>
<comment type="caution">
    <text evidence="9">The sequence shown here is derived from an EMBL/GenBank/DDBJ whole genome shotgun (WGS) entry which is preliminary data.</text>
</comment>
<feature type="transmembrane region" description="Helical" evidence="7">
    <location>
        <begin position="47"/>
        <end position="66"/>
    </location>
</feature>
<dbReference type="Pfam" id="PF20684">
    <property type="entry name" value="Fung_rhodopsin"/>
    <property type="match status" value="1"/>
</dbReference>
<proteinExistence type="inferred from homology"/>
<feature type="transmembrane region" description="Helical" evidence="7">
    <location>
        <begin position="186"/>
        <end position="204"/>
    </location>
</feature>
<comment type="subcellular location">
    <subcellularLocation>
        <location evidence="1">Membrane</location>
        <topology evidence="1">Multi-pass membrane protein</topology>
    </subcellularLocation>
</comment>
<dbReference type="PANTHER" id="PTHR33048">
    <property type="entry name" value="PTH11-LIKE INTEGRAL MEMBRANE PROTEIN (AFU_ORTHOLOGUE AFUA_5G11245)"/>
    <property type="match status" value="1"/>
</dbReference>
<evidence type="ECO:0000259" key="8">
    <source>
        <dbReference type="Pfam" id="PF20684"/>
    </source>
</evidence>
<keyword evidence="10" id="KW-1185">Reference proteome</keyword>
<dbReference type="EMBL" id="CAUWAG010000006">
    <property type="protein sequence ID" value="CAJ2504150.1"/>
    <property type="molecule type" value="Genomic_DNA"/>
</dbReference>
<keyword evidence="2 7" id="KW-0812">Transmembrane</keyword>
<feature type="region of interest" description="Disordered" evidence="6">
    <location>
        <begin position="271"/>
        <end position="292"/>
    </location>
</feature>
<keyword evidence="3 7" id="KW-1133">Transmembrane helix</keyword>
<feature type="transmembrane region" description="Helical" evidence="7">
    <location>
        <begin position="154"/>
        <end position="174"/>
    </location>
</feature>
<protein>
    <submittedName>
        <fullName evidence="9">Uu.00g115440.m01.CDS01</fullName>
    </submittedName>
</protein>
<dbReference type="Proteomes" id="UP001295740">
    <property type="component" value="Unassembled WGS sequence"/>
</dbReference>
<dbReference type="InterPro" id="IPR049326">
    <property type="entry name" value="Rhodopsin_dom_fungi"/>
</dbReference>
<name>A0AAI8VGS7_9PEZI</name>
<evidence type="ECO:0000256" key="7">
    <source>
        <dbReference type="SAM" id="Phobius"/>
    </source>
</evidence>
<feature type="transmembrane region" description="Helical" evidence="7">
    <location>
        <begin position="12"/>
        <end position="35"/>
    </location>
</feature>